<evidence type="ECO:0000256" key="1">
    <source>
        <dbReference type="ARBA" id="ARBA00022617"/>
    </source>
</evidence>
<keyword evidence="8" id="KW-0378">Hydrolase</keyword>
<protein>
    <submittedName>
        <fullName evidence="8">Family 16 glycoside hydrolase</fullName>
    </submittedName>
</protein>
<dbReference type="Pfam" id="PF06439">
    <property type="entry name" value="3keto-disac_hyd"/>
    <property type="match status" value="1"/>
</dbReference>
<keyword evidence="6" id="KW-0732">Signal</keyword>
<dbReference type="Gene3D" id="1.10.760.10">
    <property type="entry name" value="Cytochrome c-like domain"/>
    <property type="match status" value="1"/>
</dbReference>
<accession>A0ABW0KX99</accession>
<proteinExistence type="predicted"/>
<dbReference type="RefSeq" id="WP_377171916.1">
    <property type="nucleotide sequence ID" value="NZ_JBHSMQ010000015.1"/>
</dbReference>
<dbReference type="InterPro" id="IPR013427">
    <property type="entry name" value="Haem-bd_dom_put"/>
</dbReference>
<evidence type="ECO:0000256" key="6">
    <source>
        <dbReference type="SAM" id="SignalP"/>
    </source>
</evidence>
<keyword evidence="9" id="KW-1185">Reference proteome</keyword>
<reference evidence="9" key="1">
    <citation type="journal article" date="2019" name="Int. J. Syst. Evol. Microbiol.">
        <title>The Global Catalogue of Microorganisms (GCM) 10K type strain sequencing project: providing services to taxonomists for standard genome sequencing and annotation.</title>
        <authorList>
            <consortium name="The Broad Institute Genomics Platform"/>
            <consortium name="The Broad Institute Genome Sequencing Center for Infectious Disease"/>
            <person name="Wu L."/>
            <person name="Ma J."/>
        </authorList>
    </citation>
    <scope>NUCLEOTIDE SEQUENCE [LARGE SCALE GENOMIC DNA]</scope>
    <source>
        <strain evidence="9">CGMCC 4.1469</strain>
    </source>
</reference>
<comment type="caution">
    <text evidence="8">The sequence shown here is derived from an EMBL/GenBank/DDBJ whole genome shotgun (WGS) entry which is preliminary data.</text>
</comment>
<dbReference type="SUPFAM" id="SSF50952">
    <property type="entry name" value="Soluble quinoprotein glucose dehydrogenase"/>
    <property type="match status" value="1"/>
</dbReference>
<feature type="domain" description="Cytochrome c" evidence="7">
    <location>
        <begin position="963"/>
        <end position="1101"/>
    </location>
</feature>
<evidence type="ECO:0000256" key="3">
    <source>
        <dbReference type="ARBA" id="ARBA00023004"/>
    </source>
</evidence>
<evidence type="ECO:0000313" key="9">
    <source>
        <dbReference type="Proteomes" id="UP001596052"/>
    </source>
</evidence>
<dbReference type="InterPro" id="IPR009056">
    <property type="entry name" value="Cyt_c-like_dom"/>
</dbReference>
<keyword evidence="2 4" id="KW-0479">Metal-binding</keyword>
<dbReference type="InterPro" id="IPR011041">
    <property type="entry name" value="Quinoprot_gluc/sorb_DH_b-prop"/>
</dbReference>
<feature type="compositionally biased region" description="Low complexity" evidence="5">
    <location>
        <begin position="248"/>
        <end position="268"/>
    </location>
</feature>
<gene>
    <name evidence="8" type="ORF">ACFQDI_24275</name>
</gene>
<evidence type="ECO:0000313" key="8">
    <source>
        <dbReference type="EMBL" id="MFC5458009.1"/>
    </source>
</evidence>
<dbReference type="InterPro" id="IPR036909">
    <property type="entry name" value="Cyt_c-like_dom_sf"/>
</dbReference>
<feature type="chain" id="PRO_5045142156" evidence="6">
    <location>
        <begin position="18"/>
        <end position="1110"/>
    </location>
</feature>
<dbReference type="PROSITE" id="PS51007">
    <property type="entry name" value="CYTC"/>
    <property type="match status" value="1"/>
</dbReference>
<keyword evidence="1 4" id="KW-0349">Heme</keyword>
<dbReference type="Proteomes" id="UP001596052">
    <property type="component" value="Unassembled WGS sequence"/>
</dbReference>
<organism evidence="8 9">
    <name type="scientific">Prosthecobacter fluviatilis</name>
    <dbReference type="NCBI Taxonomy" id="445931"/>
    <lineage>
        <taxon>Bacteria</taxon>
        <taxon>Pseudomonadati</taxon>
        <taxon>Verrucomicrobiota</taxon>
        <taxon>Verrucomicrobiia</taxon>
        <taxon>Verrucomicrobiales</taxon>
        <taxon>Verrucomicrobiaceae</taxon>
        <taxon>Prosthecobacter</taxon>
    </lineage>
</organism>
<dbReference type="SUPFAM" id="SSF46626">
    <property type="entry name" value="Cytochrome c"/>
    <property type="match status" value="1"/>
</dbReference>
<dbReference type="PANTHER" id="PTHR33546">
    <property type="entry name" value="LARGE, MULTIFUNCTIONAL SECRETED PROTEIN-RELATED"/>
    <property type="match status" value="1"/>
</dbReference>
<dbReference type="PANTHER" id="PTHR33546:SF1">
    <property type="entry name" value="LARGE, MULTIFUNCTIONAL SECRETED PROTEIN"/>
    <property type="match status" value="1"/>
</dbReference>
<dbReference type="Pfam" id="PF00034">
    <property type="entry name" value="Cytochrom_C"/>
    <property type="match status" value="1"/>
</dbReference>
<dbReference type="InterPro" id="IPR011042">
    <property type="entry name" value="6-blade_b-propeller_TolB-like"/>
</dbReference>
<evidence type="ECO:0000256" key="5">
    <source>
        <dbReference type="SAM" id="MobiDB-lite"/>
    </source>
</evidence>
<dbReference type="EMBL" id="JBHSMQ010000015">
    <property type="protein sequence ID" value="MFC5458009.1"/>
    <property type="molecule type" value="Genomic_DNA"/>
</dbReference>
<sequence>MNRLLFLSLLFTSFASAQDGFKPLFNGKDLTGWDGNPELWSVEDGCITGKTTGPEQLAYNQFLIWRGGKVKNFELHAKIKESGNNTGIQYRSKELPENGKWSIGGYQCDIHPAHPNNAMVYEERGRGIIVQNGQGVVIDPEGKRWLASEHEPVKVDIAEWHEYTIIAQGNHLIHKIDGKVTIDLLDFEESKRALEGLVAFQIHRGPAMKVQIKDVMLKELPDGGVISFEKSAIPSDAQIIEAKAPAKGKGKAAAPAKGDGKGKNAAAKGKPKRAEAVGPAIGANVATPVTNIKTLPDFKVELLYSVPGGEQGSWVNLCTDDKGRIYASDQYGCLYRFSPPAAGQPLKAADVQKVAAEIRGVNGMLFAFGALYIGVNDYEKKIPSGVYRITDSNNDDMPDKLEMLREFDAGSDHGVHAILKTPDGKGLYLISGNNAVLKEGPKAGTLDTSPVAKFWGDDHLLPRMPDGRGHNRHVMAPGGIVYRFSPDGKQFEIFASGFRNIYDGGVNREGELFVYDADMEYDFNTSWYRPTRINHVVSGGEYGWRNGAGKYPEFYYDNLPATLNIGPGSPTGCSFGYGAKFPAKYQDAFYALDWSWGKIYAVHLTPSGSTYTATKEEFVTGGPLPVSDAIIGPDGAMYFTIGGRRVQSGLYRVTYTGKESTAPAIHEPQITAGANLRHQLEAFHGKADAKAVAFAWPHLSDKDRYIRAAARTVLEHNPLSEWEAKALNEKNATAQLEALLALARVTGVCPTHRAPDHVVNTAMRDKILAALLKRDFTKLNNEQRMAYVRLTEIVLHRFGNPDDAIVAAIIAKLDPAYPADNFELNWLLTETLGYLQDPKAAAKGMALIAAAESQEPQMEYARSLRFLKTGWTKELRTQQLEWFLKAANYKGGASFDKFIEFIRNDSLTTFTPEENAQLAELIAKKPERKSAIENVGAMFVGRTPTMWTLDELSAAAKTGMKGRSFDNGRKMFTAAACYTCHRFGNAGGMTGPDLTGAGGRYSPHDLLDNIINPSKVINEQFAPIIVTKNDGSVMSGVVVNLSGDGVTLNTDLTDPNQRVNVDRKEVKSIELSTVSPMPPMLLAMLKKDEILDLVAYVLSGGDKGNAMFGK</sequence>
<feature type="region of interest" description="Disordered" evidence="5">
    <location>
        <begin position="248"/>
        <end position="273"/>
    </location>
</feature>
<name>A0ABW0KX99_9BACT</name>
<evidence type="ECO:0000259" key="7">
    <source>
        <dbReference type="PROSITE" id="PS51007"/>
    </source>
</evidence>
<evidence type="ECO:0000256" key="4">
    <source>
        <dbReference type="PROSITE-ProRule" id="PRU00433"/>
    </source>
</evidence>
<keyword evidence="3 4" id="KW-0408">Iron</keyword>
<dbReference type="Gene3D" id="2.120.10.30">
    <property type="entry name" value="TolB, C-terminal domain"/>
    <property type="match status" value="1"/>
</dbReference>
<dbReference type="NCBIfam" id="TIGR02603">
    <property type="entry name" value="CxxCH_TIGR02603"/>
    <property type="match status" value="1"/>
</dbReference>
<dbReference type="GO" id="GO:0016787">
    <property type="term" value="F:hydrolase activity"/>
    <property type="evidence" value="ECO:0007669"/>
    <property type="project" value="UniProtKB-KW"/>
</dbReference>
<dbReference type="Gene3D" id="2.60.120.560">
    <property type="entry name" value="Exo-inulinase, domain 1"/>
    <property type="match status" value="1"/>
</dbReference>
<dbReference type="InterPro" id="IPR010496">
    <property type="entry name" value="AL/BT2_dom"/>
</dbReference>
<feature type="signal peptide" evidence="6">
    <location>
        <begin position="1"/>
        <end position="17"/>
    </location>
</feature>
<evidence type="ECO:0000256" key="2">
    <source>
        <dbReference type="ARBA" id="ARBA00022723"/>
    </source>
</evidence>